<dbReference type="EMBL" id="GGEC01075915">
    <property type="protein sequence ID" value="MBX56399.1"/>
    <property type="molecule type" value="Transcribed_RNA"/>
</dbReference>
<reference evidence="1" key="1">
    <citation type="submission" date="2018-02" db="EMBL/GenBank/DDBJ databases">
        <title>Rhizophora mucronata_Transcriptome.</title>
        <authorList>
            <person name="Meera S.P."/>
            <person name="Sreeshan A."/>
            <person name="Augustine A."/>
        </authorList>
    </citation>
    <scope>NUCLEOTIDE SEQUENCE</scope>
    <source>
        <tissue evidence="1">Leaf</tissue>
    </source>
</reference>
<proteinExistence type="predicted"/>
<organism evidence="1">
    <name type="scientific">Rhizophora mucronata</name>
    <name type="common">Asiatic mangrove</name>
    <dbReference type="NCBI Taxonomy" id="61149"/>
    <lineage>
        <taxon>Eukaryota</taxon>
        <taxon>Viridiplantae</taxon>
        <taxon>Streptophyta</taxon>
        <taxon>Embryophyta</taxon>
        <taxon>Tracheophyta</taxon>
        <taxon>Spermatophyta</taxon>
        <taxon>Magnoliopsida</taxon>
        <taxon>eudicotyledons</taxon>
        <taxon>Gunneridae</taxon>
        <taxon>Pentapetalae</taxon>
        <taxon>rosids</taxon>
        <taxon>fabids</taxon>
        <taxon>Malpighiales</taxon>
        <taxon>Rhizophoraceae</taxon>
        <taxon>Rhizophora</taxon>
    </lineage>
</organism>
<evidence type="ECO:0000313" key="1">
    <source>
        <dbReference type="EMBL" id="MBX56399.1"/>
    </source>
</evidence>
<dbReference type="AlphaFoldDB" id="A0A2P2PP63"/>
<sequence length="41" mass="4749">MGRPHQNLPLSCSILIGYVWIAWNWCPRSCLVSPTRCIYRG</sequence>
<accession>A0A2P2PP63</accession>
<protein>
    <submittedName>
        <fullName evidence="1">Uncharacterized protein</fullName>
    </submittedName>
</protein>
<name>A0A2P2PP63_RHIMU</name>